<name>A0ABS4TW67_9PSEU</name>
<sequence length="54" mass="5608">MPVRPHAPARALVAPWLATTPASTAVPPNTVAAILVASTVGMTMELTPMTLRPM</sequence>
<reference evidence="1 2" key="1">
    <citation type="submission" date="2021-03" db="EMBL/GenBank/DDBJ databases">
        <title>Sequencing the genomes of 1000 actinobacteria strains.</title>
        <authorList>
            <person name="Klenk H.-P."/>
        </authorList>
    </citation>
    <scope>NUCLEOTIDE SEQUENCE [LARGE SCALE GENOMIC DNA]</scope>
    <source>
        <strain evidence="1 2">DSM 46670</strain>
    </source>
</reference>
<evidence type="ECO:0000313" key="1">
    <source>
        <dbReference type="EMBL" id="MBP2328651.1"/>
    </source>
</evidence>
<comment type="caution">
    <text evidence="1">The sequence shown here is derived from an EMBL/GenBank/DDBJ whole genome shotgun (WGS) entry which is preliminary data.</text>
</comment>
<dbReference type="RefSeq" id="WP_209645599.1">
    <property type="nucleotide sequence ID" value="NZ_JAGINW010000001.1"/>
</dbReference>
<accession>A0ABS4TW67</accession>
<dbReference type="EMBL" id="JAGINW010000001">
    <property type="protein sequence ID" value="MBP2328651.1"/>
    <property type="molecule type" value="Genomic_DNA"/>
</dbReference>
<organism evidence="1 2">
    <name type="scientific">Kibdelosporangium banguiense</name>
    <dbReference type="NCBI Taxonomy" id="1365924"/>
    <lineage>
        <taxon>Bacteria</taxon>
        <taxon>Bacillati</taxon>
        <taxon>Actinomycetota</taxon>
        <taxon>Actinomycetes</taxon>
        <taxon>Pseudonocardiales</taxon>
        <taxon>Pseudonocardiaceae</taxon>
        <taxon>Kibdelosporangium</taxon>
    </lineage>
</organism>
<keyword evidence="2" id="KW-1185">Reference proteome</keyword>
<evidence type="ECO:0000313" key="2">
    <source>
        <dbReference type="Proteomes" id="UP001519332"/>
    </source>
</evidence>
<gene>
    <name evidence="1" type="ORF">JOF56_009036</name>
</gene>
<proteinExistence type="predicted"/>
<dbReference type="Proteomes" id="UP001519332">
    <property type="component" value="Unassembled WGS sequence"/>
</dbReference>
<protein>
    <submittedName>
        <fullName evidence="1">Uncharacterized protein</fullName>
    </submittedName>
</protein>